<gene>
    <name evidence="2" type="ORF">TPSB3V08_LOCUS924</name>
</gene>
<dbReference type="AlphaFoldDB" id="A0A7R9CIZ2"/>
<accession>A0A7R9CIZ2</accession>
<feature type="region of interest" description="Disordered" evidence="1">
    <location>
        <begin position="1"/>
        <end position="26"/>
    </location>
</feature>
<proteinExistence type="predicted"/>
<dbReference type="Gene3D" id="6.20.310.10">
    <property type="match status" value="1"/>
</dbReference>
<sequence>MRQAQRGRAQPTAHGKKGRANTYPEPKDKMAYILDKQYDYNYHNALPAIYSWPSHATEALTTSELQFSLKRPPKKGPTAIDTFLLNGAAALRCGGRERESKPNKIRTNLDPYFEAEAAAAYDNLNHFIRSDLFENPRFVIQGELLSKMKSSLAENGFKELTESTKKNLPYPLETTQMTSFWIGFNILRRDNQIVRPDTLSYLRMTNAPATEISTVPEILKISESIRAHLDLDYIVVLKDQNPCSRILVDQAIEERVGVGSLLALVTIAPTQRRQDTSPLCLGVAPCPVILADFLLMVVLRQRHLHEIPTGQLRLKALPETRRHTSSEGLTPLCERPALMKREVRLLSLMEAGQGG</sequence>
<evidence type="ECO:0000313" key="2">
    <source>
        <dbReference type="EMBL" id="CAD7396967.1"/>
    </source>
</evidence>
<dbReference type="EMBL" id="OD000318">
    <property type="protein sequence ID" value="CAD7396967.1"/>
    <property type="molecule type" value="Genomic_DNA"/>
</dbReference>
<name>A0A7R9CIZ2_TIMPO</name>
<protein>
    <submittedName>
        <fullName evidence="2">Uncharacterized protein</fullName>
    </submittedName>
</protein>
<organism evidence="2">
    <name type="scientific">Timema poppense</name>
    <name type="common">Walking stick</name>
    <dbReference type="NCBI Taxonomy" id="170557"/>
    <lineage>
        <taxon>Eukaryota</taxon>
        <taxon>Metazoa</taxon>
        <taxon>Ecdysozoa</taxon>
        <taxon>Arthropoda</taxon>
        <taxon>Hexapoda</taxon>
        <taxon>Insecta</taxon>
        <taxon>Pterygota</taxon>
        <taxon>Neoptera</taxon>
        <taxon>Polyneoptera</taxon>
        <taxon>Phasmatodea</taxon>
        <taxon>Timematodea</taxon>
        <taxon>Timematoidea</taxon>
        <taxon>Timematidae</taxon>
        <taxon>Timema</taxon>
    </lineage>
</organism>
<evidence type="ECO:0000256" key="1">
    <source>
        <dbReference type="SAM" id="MobiDB-lite"/>
    </source>
</evidence>
<reference evidence="2" key="1">
    <citation type="submission" date="2020-11" db="EMBL/GenBank/DDBJ databases">
        <authorList>
            <person name="Tran Van P."/>
        </authorList>
    </citation>
    <scope>NUCLEOTIDE SEQUENCE</scope>
</reference>